<evidence type="ECO:0000313" key="13">
    <source>
        <dbReference type="Proteomes" id="UP001320420"/>
    </source>
</evidence>
<organism evidence="12 13">
    <name type="scientific">Diatrype stigma</name>
    <dbReference type="NCBI Taxonomy" id="117547"/>
    <lineage>
        <taxon>Eukaryota</taxon>
        <taxon>Fungi</taxon>
        <taxon>Dikarya</taxon>
        <taxon>Ascomycota</taxon>
        <taxon>Pezizomycotina</taxon>
        <taxon>Sordariomycetes</taxon>
        <taxon>Xylariomycetidae</taxon>
        <taxon>Xylariales</taxon>
        <taxon>Diatrypaceae</taxon>
        <taxon>Diatrype</taxon>
    </lineage>
</organism>
<name>A0AAN9UB01_9PEZI</name>
<keyword evidence="3" id="KW-0813">Transport</keyword>
<dbReference type="GO" id="GO:0044614">
    <property type="term" value="C:nuclear pore cytoplasmic filaments"/>
    <property type="evidence" value="ECO:0007669"/>
    <property type="project" value="TreeGrafter"/>
</dbReference>
<feature type="compositionally biased region" description="Low complexity" evidence="11">
    <location>
        <begin position="199"/>
        <end position="209"/>
    </location>
</feature>
<feature type="compositionally biased region" description="Polar residues" evidence="11">
    <location>
        <begin position="152"/>
        <end position="175"/>
    </location>
</feature>
<dbReference type="GO" id="GO:0005543">
    <property type="term" value="F:phospholipid binding"/>
    <property type="evidence" value="ECO:0007669"/>
    <property type="project" value="TreeGrafter"/>
</dbReference>
<dbReference type="Pfam" id="PF07817">
    <property type="entry name" value="GLE1"/>
    <property type="match status" value="1"/>
</dbReference>
<feature type="compositionally biased region" description="Low complexity" evidence="11">
    <location>
        <begin position="122"/>
        <end position="138"/>
    </location>
</feature>
<keyword evidence="5" id="KW-0653">Protein transport</keyword>
<dbReference type="PANTHER" id="PTHR12960">
    <property type="entry name" value="GLE-1-RELATED"/>
    <property type="match status" value="1"/>
</dbReference>
<gene>
    <name evidence="12" type="ORF">SLS62_010697</name>
</gene>
<dbReference type="GO" id="GO:0016973">
    <property type="term" value="P:poly(A)+ mRNA export from nucleus"/>
    <property type="evidence" value="ECO:0007669"/>
    <property type="project" value="InterPro"/>
</dbReference>
<evidence type="ECO:0000256" key="1">
    <source>
        <dbReference type="ARBA" id="ARBA00004567"/>
    </source>
</evidence>
<dbReference type="AlphaFoldDB" id="A0AAN9UB01"/>
<dbReference type="EMBL" id="JAKJXP020000141">
    <property type="protein sequence ID" value="KAK7743065.1"/>
    <property type="molecule type" value="Genomic_DNA"/>
</dbReference>
<evidence type="ECO:0000256" key="9">
    <source>
        <dbReference type="ARBA" id="ARBA00026227"/>
    </source>
</evidence>
<keyword evidence="4" id="KW-0509">mRNA transport</keyword>
<keyword evidence="8" id="KW-0539">Nucleus</keyword>
<keyword evidence="6" id="KW-0811">Translocation</keyword>
<comment type="similarity">
    <text evidence="2">Belongs to the GLE1 family.</text>
</comment>
<evidence type="ECO:0000256" key="7">
    <source>
        <dbReference type="ARBA" id="ARBA00023132"/>
    </source>
</evidence>
<accession>A0AAN9UB01</accession>
<comment type="subcellular location">
    <subcellularLocation>
        <location evidence="1">Nucleus</location>
        <location evidence="1">Nuclear pore complex</location>
    </subcellularLocation>
</comment>
<dbReference type="PANTHER" id="PTHR12960:SF0">
    <property type="entry name" value="MRNA EXPORT FACTOR GLE1"/>
    <property type="match status" value="1"/>
</dbReference>
<protein>
    <recommendedName>
        <fullName evidence="9">mRNA export factor GLE1</fullName>
    </recommendedName>
    <alternativeName>
        <fullName evidence="10">Nucleoporin GLE1</fullName>
    </alternativeName>
</protein>
<reference evidence="12 13" key="1">
    <citation type="submission" date="2024-02" db="EMBL/GenBank/DDBJ databases">
        <title>De novo assembly and annotation of 12 fungi associated with fruit tree decline syndrome in Ontario, Canada.</title>
        <authorList>
            <person name="Sulman M."/>
            <person name="Ellouze W."/>
            <person name="Ilyukhin E."/>
        </authorList>
    </citation>
    <scope>NUCLEOTIDE SEQUENCE [LARGE SCALE GENOMIC DNA]</scope>
    <source>
        <strain evidence="12 13">M11/M66-122</strain>
    </source>
</reference>
<comment type="caution">
    <text evidence="12">The sequence shown here is derived from an EMBL/GenBank/DDBJ whole genome shotgun (WGS) entry which is preliminary data.</text>
</comment>
<dbReference type="Proteomes" id="UP001320420">
    <property type="component" value="Unassembled WGS sequence"/>
</dbReference>
<evidence type="ECO:0000256" key="3">
    <source>
        <dbReference type="ARBA" id="ARBA00022448"/>
    </source>
</evidence>
<keyword evidence="13" id="KW-1185">Reference proteome</keyword>
<dbReference type="InterPro" id="IPR012476">
    <property type="entry name" value="GLE1"/>
</dbReference>
<evidence type="ECO:0000313" key="12">
    <source>
        <dbReference type="EMBL" id="KAK7743065.1"/>
    </source>
</evidence>
<dbReference type="GO" id="GO:0005737">
    <property type="term" value="C:cytoplasm"/>
    <property type="evidence" value="ECO:0007669"/>
    <property type="project" value="TreeGrafter"/>
</dbReference>
<feature type="region of interest" description="Disordered" evidence="11">
    <location>
        <begin position="1"/>
        <end position="23"/>
    </location>
</feature>
<feature type="region of interest" description="Disordered" evidence="11">
    <location>
        <begin position="106"/>
        <end position="223"/>
    </location>
</feature>
<sequence>MPTSPPAARRSIQFSSPDRERLSPFLSENRNTELYHLEALAAAQAEHERVREGAIRAYQVHEHQEQSRRLREQQEKIREEQRIEEERIRNEERLRAEEVRLRALRAKTVPELPPEEKPAAPAPTTSKQSAPSTAASAPTQPPGAQPQAQPQVNGANGVQLPPIQSLQASSQTASGFPSKPPAAVNPFTKPAPQQNGLFASKSPQATATPTPAPAPAPKPSAAPVIDRYVQIHRNLKKLRASLMEQTKYSEALKQRLGSMRRELRKNLGQLIAAIQTLLNESLTQVPSALVDPSDFVTDKREPVEGAMRNEAHLPSLFIYLLNQFSKAIINQFIQECGGQPKTADPIGVIAALIFSNKGYHWRGKTLIDILMAKLRVACPVLFGYRGNEKTEQGRARLGWKREGAGWISEQMHVNQMKGLAVGYASIALRDFSKSANTNPWPPSRYWASMARIVNTPPAEISNTQCVVLRSMIEHYEERFMSFYGTAAIAALRKALVEFPAKAPEKSPGAFALLGLAEVLKLNVGIEL</sequence>
<dbReference type="GO" id="GO:0015031">
    <property type="term" value="P:protein transport"/>
    <property type="evidence" value="ECO:0007669"/>
    <property type="project" value="UniProtKB-KW"/>
</dbReference>
<evidence type="ECO:0000256" key="10">
    <source>
        <dbReference type="ARBA" id="ARBA00029983"/>
    </source>
</evidence>
<dbReference type="InterPro" id="IPR038506">
    <property type="entry name" value="GLE1-like_sf"/>
</dbReference>
<keyword evidence="7" id="KW-0906">Nuclear pore complex</keyword>
<feature type="region of interest" description="Disordered" evidence="11">
    <location>
        <begin position="60"/>
        <end position="85"/>
    </location>
</feature>
<evidence type="ECO:0000256" key="5">
    <source>
        <dbReference type="ARBA" id="ARBA00022927"/>
    </source>
</evidence>
<dbReference type="GO" id="GO:0031369">
    <property type="term" value="F:translation initiation factor binding"/>
    <property type="evidence" value="ECO:0007669"/>
    <property type="project" value="TreeGrafter"/>
</dbReference>
<dbReference type="Gene3D" id="1.25.40.510">
    <property type="entry name" value="GLE1-like"/>
    <property type="match status" value="1"/>
</dbReference>
<proteinExistence type="inferred from homology"/>
<evidence type="ECO:0000256" key="11">
    <source>
        <dbReference type="SAM" id="MobiDB-lite"/>
    </source>
</evidence>
<dbReference type="GO" id="GO:0000822">
    <property type="term" value="F:inositol hexakisphosphate binding"/>
    <property type="evidence" value="ECO:0007669"/>
    <property type="project" value="TreeGrafter"/>
</dbReference>
<feature type="compositionally biased region" description="Pro residues" evidence="11">
    <location>
        <begin position="210"/>
        <end position="220"/>
    </location>
</feature>
<evidence type="ECO:0000256" key="4">
    <source>
        <dbReference type="ARBA" id="ARBA00022816"/>
    </source>
</evidence>
<evidence type="ECO:0000256" key="8">
    <source>
        <dbReference type="ARBA" id="ARBA00023242"/>
    </source>
</evidence>
<evidence type="ECO:0000256" key="6">
    <source>
        <dbReference type="ARBA" id="ARBA00023010"/>
    </source>
</evidence>
<evidence type="ECO:0000256" key="2">
    <source>
        <dbReference type="ARBA" id="ARBA00011056"/>
    </source>
</evidence>